<organism evidence="1 2">
    <name type="scientific">Streptomyces kasugaensis</name>
    <dbReference type="NCBI Taxonomy" id="1946"/>
    <lineage>
        <taxon>Bacteria</taxon>
        <taxon>Bacillati</taxon>
        <taxon>Actinomycetota</taxon>
        <taxon>Actinomycetes</taxon>
        <taxon>Kitasatosporales</taxon>
        <taxon>Streptomycetaceae</taxon>
        <taxon>Streptomyces</taxon>
    </lineage>
</organism>
<protein>
    <submittedName>
        <fullName evidence="1">Uncharacterized protein</fullName>
    </submittedName>
</protein>
<dbReference type="Proteomes" id="UP000292452">
    <property type="component" value="Unassembled WGS sequence"/>
</dbReference>
<dbReference type="AlphaFoldDB" id="A0A4Q9HZI1"/>
<gene>
    <name evidence="1" type="ORF">EYS09_04985</name>
</gene>
<accession>A0A4Q9HZI1</accession>
<dbReference type="OrthoDB" id="4229188at2"/>
<proteinExistence type="predicted"/>
<evidence type="ECO:0000313" key="1">
    <source>
        <dbReference type="EMBL" id="TBO60733.1"/>
    </source>
</evidence>
<dbReference type="EMBL" id="SIXH01000027">
    <property type="protein sequence ID" value="TBO60733.1"/>
    <property type="molecule type" value="Genomic_DNA"/>
</dbReference>
<keyword evidence="2" id="KW-1185">Reference proteome</keyword>
<sequence length="131" mass="13645">MNGIYALISPDGSLVFRDGVPDHMRKDADPHHGAPSAFAIRRPAWGGHGLQCLVGGTSTLQHNTYPPNHIGAALVEGLDGPDQYIFGNLTICGSRTASATAELEMCGLTDAQQRLISAVHAAVADEAASSP</sequence>
<dbReference type="RefSeq" id="WP_131122330.1">
    <property type="nucleotide sequence ID" value="NZ_NDXL01000001.1"/>
</dbReference>
<evidence type="ECO:0000313" key="2">
    <source>
        <dbReference type="Proteomes" id="UP000292452"/>
    </source>
</evidence>
<name>A0A4Q9HZI1_STRKA</name>
<reference evidence="1 2" key="1">
    <citation type="submission" date="2019-02" db="EMBL/GenBank/DDBJ databases">
        <title>Draft Genome Sequence of Streptomyces sp. AM-2504, identified by 16S rRNA comparative analysis as a Streptomyces Kasugaensis strain.</title>
        <authorList>
            <person name="Napolioni V."/>
            <person name="Giuliodori A.M."/>
            <person name="Spurio R."/>
            <person name="Fabbretti A."/>
        </authorList>
    </citation>
    <scope>NUCLEOTIDE SEQUENCE [LARGE SCALE GENOMIC DNA]</scope>
    <source>
        <strain evidence="1 2">AM-2504</strain>
    </source>
</reference>
<comment type="caution">
    <text evidence="1">The sequence shown here is derived from an EMBL/GenBank/DDBJ whole genome shotgun (WGS) entry which is preliminary data.</text>
</comment>